<dbReference type="RefSeq" id="WP_386053719.1">
    <property type="nucleotide sequence ID" value="NZ_JBHTKH010000010.1"/>
</dbReference>
<accession>A0ABW3MZM5</accession>
<evidence type="ECO:0000256" key="1">
    <source>
        <dbReference type="SAM" id="Phobius"/>
    </source>
</evidence>
<evidence type="ECO:0000313" key="2">
    <source>
        <dbReference type="EMBL" id="MFD1055692.1"/>
    </source>
</evidence>
<keyword evidence="1" id="KW-0472">Membrane</keyword>
<protein>
    <submittedName>
        <fullName evidence="2">Uncharacterized protein</fullName>
    </submittedName>
</protein>
<evidence type="ECO:0000313" key="3">
    <source>
        <dbReference type="Proteomes" id="UP001597046"/>
    </source>
</evidence>
<keyword evidence="1" id="KW-0812">Transmembrane</keyword>
<proteinExistence type="predicted"/>
<reference evidence="3" key="1">
    <citation type="journal article" date="2019" name="Int. J. Syst. Evol. Microbiol.">
        <title>The Global Catalogue of Microorganisms (GCM) 10K type strain sequencing project: providing services to taxonomists for standard genome sequencing and annotation.</title>
        <authorList>
            <consortium name="The Broad Institute Genomics Platform"/>
            <consortium name="The Broad Institute Genome Sequencing Center for Infectious Disease"/>
            <person name="Wu L."/>
            <person name="Ma J."/>
        </authorList>
    </citation>
    <scope>NUCLEOTIDE SEQUENCE [LARGE SCALE GENOMIC DNA]</scope>
    <source>
        <strain evidence="3">CCUG 57508</strain>
    </source>
</reference>
<keyword evidence="3" id="KW-1185">Reference proteome</keyword>
<dbReference type="EMBL" id="JBHTKH010000010">
    <property type="protein sequence ID" value="MFD1055692.1"/>
    <property type="molecule type" value="Genomic_DNA"/>
</dbReference>
<dbReference type="Proteomes" id="UP001597046">
    <property type="component" value="Unassembled WGS sequence"/>
</dbReference>
<sequence>MGVPAPDASALVAALVELVGGELLVAGLGVVSLVLAVTGAGRLRVDALSRRVCLTPDLLVEPPAASSGALSAAAARVEG</sequence>
<organism evidence="2 3">
    <name type="scientific">Terrabacter terrigena</name>
    <dbReference type="NCBI Taxonomy" id="574718"/>
    <lineage>
        <taxon>Bacteria</taxon>
        <taxon>Bacillati</taxon>
        <taxon>Actinomycetota</taxon>
        <taxon>Actinomycetes</taxon>
        <taxon>Micrococcales</taxon>
        <taxon>Intrasporangiaceae</taxon>
        <taxon>Terrabacter</taxon>
    </lineage>
</organism>
<keyword evidence="1" id="KW-1133">Transmembrane helix</keyword>
<comment type="caution">
    <text evidence="2">The sequence shown here is derived from an EMBL/GenBank/DDBJ whole genome shotgun (WGS) entry which is preliminary data.</text>
</comment>
<gene>
    <name evidence="2" type="ORF">ACFQ2V_15370</name>
</gene>
<feature type="transmembrane region" description="Helical" evidence="1">
    <location>
        <begin position="23"/>
        <end position="41"/>
    </location>
</feature>
<name>A0ABW3MZM5_9MICO</name>